<keyword evidence="7" id="KW-1185">Reference proteome</keyword>
<organism evidence="6 7">
    <name type="scientific">Marinobacterium aestuariivivens</name>
    <dbReference type="NCBI Taxonomy" id="1698799"/>
    <lineage>
        <taxon>Bacteria</taxon>
        <taxon>Pseudomonadati</taxon>
        <taxon>Pseudomonadota</taxon>
        <taxon>Gammaproteobacteria</taxon>
        <taxon>Oceanospirillales</taxon>
        <taxon>Oceanospirillaceae</taxon>
        <taxon>Marinobacterium</taxon>
    </lineage>
</organism>
<feature type="region of interest" description="Disordered" evidence="4">
    <location>
        <begin position="161"/>
        <end position="229"/>
    </location>
</feature>
<feature type="compositionally biased region" description="Low complexity" evidence="4">
    <location>
        <begin position="13"/>
        <end position="30"/>
    </location>
</feature>
<evidence type="ECO:0000256" key="3">
    <source>
        <dbReference type="ARBA" id="ARBA00023163"/>
    </source>
</evidence>
<evidence type="ECO:0000256" key="4">
    <source>
        <dbReference type="SAM" id="MobiDB-lite"/>
    </source>
</evidence>
<dbReference type="PRINTS" id="PR00032">
    <property type="entry name" value="HTHARAC"/>
</dbReference>
<evidence type="ECO:0000256" key="1">
    <source>
        <dbReference type="ARBA" id="ARBA00023015"/>
    </source>
</evidence>
<feature type="compositionally biased region" description="Low complexity" evidence="4">
    <location>
        <begin position="56"/>
        <end position="69"/>
    </location>
</feature>
<dbReference type="SMART" id="SM00342">
    <property type="entry name" value="HTH_ARAC"/>
    <property type="match status" value="1"/>
</dbReference>
<dbReference type="InterPro" id="IPR020449">
    <property type="entry name" value="Tscrpt_reg_AraC-type_HTH"/>
</dbReference>
<dbReference type="InterPro" id="IPR009057">
    <property type="entry name" value="Homeodomain-like_sf"/>
</dbReference>
<gene>
    <name evidence="6" type="ORF">ACFQDL_16365</name>
</gene>
<evidence type="ECO:0000313" key="6">
    <source>
        <dbReference type="EMBL" id="MFC6671466.1"/>
    </source>
</evidence>
<comment type="caution">
    <text evidence="6">The sequence shown here is derived from an EMBL/GenBank/DDBJ whole genome shotgun (WGS) entry which is preliminary data.</text>
</comment>
<dbReference type="InterPro" id="IPR018060">
    <property type="entry name" value="HTH_AraC"/>
</dbReference>
<dbReference type="Pfam" id="PF12833">
    <property type="entry name" value="HTH_18"/>
    <property type="match status" value="1"/>
</dbReference>
<dbReference type="SUPFAM" id="SSF46689">
    <property type="entry name" value="Homeodomain-like"/>
    <property type="match status" value="1"/>
</dbReference>
<dbReference type="RefSeq" id="WP_379913128.1">
    <property type="nucleotide sequence ID" value="NZ_JBHSWE010000001.1"/>
</dbReference>
<dbReference type="PANTHER" id="PTHR11019:SF190">
    <property type="entry name" value="ARAC-FAMILY REGULATORY PROTEIN"/>
    <property type="match status" value="1"/>
</dbReference>
<feature type="region of interest" description="Disordered" evidence="4">
    <location>
        <begin position="1"/>
        <end position="80"/>
    </location>
</feature>
<evidence type="ECO:0000259" key="5">
    <source>
        <dbReference type="PROSITE" id="PS01124"/>
    </source>
</evidence>
<dbReference type="Gene3D" id="1.10.10.60">
    <property type="entry name" value="Homeodomain-like"/>
    <property type="match status" value="1"/>
</dbReference>
<name>A0ABW2A256_9GAMM</name>
<evidence type="ECO:0000256" key="2">
    <source>
        <dbReference type="ARBA" id="ARBA00023125"/>
    </source>
</evidence>
<accession>A0ABW2A256</accession>
<keyword evidence="2" id="KW-0238">DNA-binding</keyword>
<dbReference type="EMBL" id="JBHSWE010000001">
    <property type="protein sequence ID" value="MFC6671466.1"/>
    <property type="molecule type" value="Genomic_DNA"/>
</dbReference>
<proteinExistence type="predicted"/>
<dbReference type="PROSITE" id="PS01124">
    <property type="entry name" value="HTH_ARAC_FAMILY_2"/>
    <property type="match status" value="1"/>
</dbReference>
<evidence type="ECO:0000313" key="7">
    <source>
        <dbReference type="Proteomes" id="UP001596422"/>
    </source>
</evidence>
<dbReference type="InterPro" id="IPR018062">
    <property type="entry name" value="HTH_AraC-typ_CS"/>
</dbReference>
<sequence>MQRHAGRPLRPDGQPAGAGAARAPASAAARQRARGGGAASAAGTARPARQRHLRRQLPAGLRRPAARAGTQDARSEPRRQPLLAELAQSVHSTERTLLRRCQRDLGMSLAEWRQRLRVVRAMPRLEAGDTVENIAHDLGYSTASSFIAMFRRLMGVTPDDYRRGQAHRSRPEPWGIGTSGPGGAAVSAGAGGGGAAVGARRTGVTPPRESFSSRVRWRRSPANFRSGRP</sequence>
<feature type="domain" description="HTH araC/xylS-type" evidence="5">
    <location>
        <begin position="83"/>
        <end position="164"/>
    </location>
</feature>
<feature type="compositionally biased region" description="Gly residues" evidence="4">
    <location>
        <begin position="177"/>
        <end position="196"/>
    </location>
</feature>
<reference evidence="7" key="1">
    <citation type="journal article" date="2019" name="Int. J. Syst. Evol. Microbiol.">
        <title>The Global Catalogue of Microorganisms (GCM) 10K type strain sequencing project: providing services to taxonomists for standard genome sequencing and annotation.</title>
        <authorList>
            <consortium name="The Broad Institute Genomics Platform"/>
            <consortium name="The Broad Institute Genome Sequencing Center for Infectious Disease"/>
            <person name="Wu L."/>
            <person name="Ma J."/>
        </authorList>
    </citation>
    <scope>NUCLEOTIDE SEQUENCE [LARGE SCALE GENOMIC DNA]</scope>
    <source>
        <strain evidence="7">NBRC 111756</strain>
    </source>
</reference>
<keyword evidence="1" id="KW-0805">Transcription regulation</keyword>
<protein>
    <submittedName>
        <fullName evidence="6">Helix-turn-helix domain-containing protein</fullName>
    </submittedName>
</protein>
<dbReference type="PROSITE" id="PS00041">
    <property type="entry name" value="HTH_ARAC_FAMILY_1"/>
    <property type="match status" value="1"/>
</dbReference>
<keyword evidence="3" id="KW-0804">Transcription</keyword>
<dbReference type="PANTHER" id="PTHR11019">
    <property type="entry name" value="HTH-TYPE TRANSCRIPTIONAL REGULATOR NIMR"/>
    <property type="match status" value="1"/>
</dbReference>
<dbReference type="Proteomes" id="UP001596422">
    <property type="component" value="Unassembled WGS sequence"/>
</dbReference>